<keyword evidence="3" id="KW-1185">Reference proteome</keyword>
<reference evidence="2" key="1">
    <citation type="journal article" date="2023" name="Science">
        <title>Genome structures resolve the early diversification of teleost fishes.</title>
        <authorList>
            <person name="Parey E."/>
            <person name="Louis A."/>
            <person name="Montfort J."/>
            <person name="Bouchez O."/>
            <person name="Roques C."/>
            <person name="Iampietro C."/>
            <person name="Lluch J."/>
            <person name="Castinel A."/>
            <person name="Donnadieu C."/>
            <person name="Desvignes T."/>
            <person name="Floi Bucao C."/>
            <person name="Jouanno E."/>
            <person name="Wen M."/>
            <person name="Mejri S."/>
            <person name="Dirks R."/>
            <person name="Jansen H."/>
            <person name="Henkel C."/>
            <person name="Chen W.J."/>
            <person name="Zahm M."/>
            <person name="Cabau C."/>
            <person name="Klopp C."/>
            <person name="Thompson A.W."/>
            <person name="Robinson-Rechavi M."/>
            <person name="Braasch I."/>
            <person name="Lecointre G."/>
            <person name="Bobe J."/>
            <person name="Postlethwait J.H."/>
            <person name="Berthelot C."/>
            <person name="Roest Crollius H."/>
            <person name="Guiguen Y."/>
        </authorList>
    </citation>
    <scope>NUCLEOTIDE SEQUENCE</scope>
    <source>
        <strain evidence="2">NC1722</strain>
    </source>
</reference>
<name>A0AAD7X047_9TELE</name>
<dbReference type="Proteomes" id="UP001221898">
    <property type="component" value="Unassembled WGS sequence"/>
</dbReference>
<dbReference type="AlphaFoldDB" id="A0AAD7X047"/>
<gene>
    <name evidence="2" type="ORF">AAFF_G00423900</name>
</gene>
<feature type="compositionally biased region" description="Basic and acidic residues" evidence="1">
    <location>
        <begin position="91"/>
        <end position="102"/>
    </location>
</feature>
<sequence>MVKALEASAHSALGQVRVKPAARSIVAGGGSVERAPGPRDPVPLNNDAPGSDRNRDGVSTAHAGLDVCSYPITGGAAAHLPVVGDGRRRRSALERDLPRDGLRTYPSALANRAPNRERQPHGQRRR</sequence>
<organism evidence="2 3">
    <name type="scientific">Aldrovandia affinis</name>
    <dbReference type="NCBI Taxonomy" id="143900"/>
    <lineage>
        <taxon>Eukaryota</taxon>
        <taxon>Metazoa</taxon>
        <taxon>Chordata</taxon>
        <taxon>Craniata</taxon>
        <taxon>Vertebrata</taxon>
        <taxon>Euteleostomi</taxon>
        <taxon>Actinopterygii</taxon>
        <taxon>Neopterygii</taxon>
        <taxon>Teleostei</taxon>
        <taxon>Notacanthiformes</taxon>
        <taxon>Halosauridae</taxon>
        <taxon>Aldrovandia</taxon>
    </lineage>
</organism>
<feature type="region of interest" description="Disordered" evidence="1">
    <location>
        <begin position="83"/>
        <end position="126"/>
    </location>
</feature>
<evidence type="ECO:0000256" key="1">
    <source>
        <dbReference type="SAM" id="MobiDB-lite"/>
    </source>
</evidence>
<accession>A0AAD7X047</accession>
<proteinExistence type="predicted"/>
<evidence type="ECO:0000313" key="3">
    <source>
        <dbReference type="Proteomes" id="UP001221898"/>
    </source>
</evidence>
<dbReference type="EMBL" id="JAINUG010000009">
    <property type="protein sequence ID" value="KAJ8415410.1"/>
    <property type="molecule type" value="Genomic_DNA"/>
</dbReference>
<evidence type="ECO:0000313" key="2">
    <source>
        <dbReference type="EMBL" id="KAJ8415410.1"/>
    </source>
</evidence>
<feature type="region of interest" description="Disordered" evidence="1">
    <location>
        <begin position="1"/>
        <end position="60"/>
    </location>
</feature>
<comment type="caution">
    <text evidence="2">The sequence shown here is derived from an EMBL/GenBank/DDBJ whole genome shotgun (WGS) entry which is preliminary data.</text>
</comment>
<protein>
    <submittedName>
        <fullName evidence="2">Uncharacterized protein</fullName>
    </submittedName>
</protein>